<dbReference type="Pfam" id="PF02575">
    <property type="entry name" value="YbaB_DNA_bd"/>
    <property type="match status" value="1"/>
</dbReference>
<dbReference type="SUPFAM" id="SSF82607">
    <property type="entry name" value="YbaB-like"/>
    <property type="match status" value="1"/>
</dbReference>
<evidence type="ECO:0000313" key="1">
    <source>
        <dbReference type="EMBL" id="SFP85336.1"/>
    </source>
</evidence>
<keyword evidence="1" id="KW-0238">DNA-binding</keyword>
<accession>A0A1I5TSP1</accession>
<reference evidence="1 2" key="1">
    <citation type="submission" date="2016-10" db="EMBL/GenBank/DDBJ databases">
        <authorList>
            <person name="de Groot N.N."/>
        </authorList>
    </citation>
    <scope>NUCLEOTIDE SEQUENCE [LARGE SCALE GENOMIC DNA]</scope>
    <source>
        <strain evidence="2">E92,LMG 26720,CCM 7988</strain>
    </source>
</reference>
<dbReference type="AlphaFoldDB" id="A0A1I5TSP1"/>
<sequence length="110" mass="12571">MNFLKGKKTSETMNDNQQNMAVVKDMQMKLAEIQAGISVFAQSENGEVKITINGKRQIQNLEIENNLFIRKELLQNYILTATNHAIEKVDARLEEVKQTFLANFLSQQAQ</sequence>
<keyword evidence="2" id="KW-1185">Reference proteome</keyword>
<evidence type="ECO:0000313" key="2">
    <source>
        <dbReference type="Proteomes" id="UP000199306"/>
    </source>
</evidence>
<organism evidence="1 2">
    <name type="scientific">Pseudarcicella hirudinis</name>
    <dbReference type="NCBI Taxonomy" id="1079859"/>
    <lineage>
        <taxon>Bacteria</taxon>
        <taxon>Pseudomonadati</taxon>
        <taxon>Bacteroidota</taxon>
        <taxon>Cytophagia</taxon>
        <taxon>Cytophagales</taxon>
        <taxon>Flectobacillaceae</taxon>
        <taxon>Pseudarcicella</taxon>
    </lineage>
</organism>
<name>A0A1I5TSP1_9BACT</name>
<dbReference type="Proteomes" id="UP000199306">
    <property type="component" value="Unassembled WGS sequence"/>
</dbReference>
<dbReference type="GO" id="GO:0003677">
    <property type="term" value="F:DNA binding"/>
    <property type="evidence" value="ECO:0007669"/>
    <property type="project" value="UniProtKB-KW"/>
</dbReference>
<dbReference type="Gene3D" id="3.30.1310.10">
    <property type="entry name" value="Nucleoid-associated protein YbaB-like domain"/>
    <property type="match status" value="1"/>
</dbReference>
<dbReference type="EMBL" id="FOXH01000006">
    <property type="protein sequence ID" value="SFP85336.1"/>
    <property type="molecule type" value="Genomic_DNA"/>
</dbReference>
<dbReference type="InterPro" id="IPR036894">
    <property type="entry name" value="YbaB-like_sf"/>
</dbReference>
<gene>
    <name evidence="1" type="ORF">SAMN04515674_106156</name>
</gene>
<proteinExistence type="predicted"/>
<protein>
    <submittedName>
        <fullName evidence="1">Conserved DNA-binding protein YbaB</fullName>
    </submittedName>
</protein>
<dbReference type="InterPro" id="IPR004401">
    <property type="entry name" value="YbaB/EbfC"/>
</dbReference>
<dbReference type="STRING" id="1079859.SAMN04515674_106156"/>